<dbReference type="OrthoDB" id="2502197at2759"/>
<evidence type="ECO:0000313" key="2">
    <source>
        <dbReference type="Proteomes" id="UP000037035"/>
    </source>
</evidence>
<organism evidence="1 2">
    <name type="scientific">Puccinia sorghi</name>
    <dbReference type="NCBI Taxonomy" id="27349"/>
    <lineage>
        <taxon>Eukaryota</taxon>
        <taxon>Fungi</taxon>
        <taxon>Dikarya</taxon>
        <taxon>Basidiomycota</taxon>
        <taxon>Pucciniomycotina</taxon>
        <taxon>Pucciniomycetes</taxon>
        <taxon>Pucciniales</taxon>
        <taxon>Pucciniaceae</taxon>
        <taxon>Puccinia</taxon>
    </lineage>
</organism>
<protein>
    <submittedName>
        <fullName evidence="1">Uncharacterized protein</fullName>
    </submittedName>
</protein>
<sequence>MFTFARLRLALLLGEPLFLPYPRGIGLQFFPSLVGLYRNAESRAVIRSDQKDISDNSQPGDQTFEYSYEYPETAAVKSVCTSGHEAIKFAGCLDLLAIPFSSRAPSTGGPKNLLTGKDLKPDFGFVNNKNINGQLRKVTYGVDELGNIVANSAHFYGWIIVSKQEAAATTIETGKPFMLG</sequence>
<reference evidence="1 2" key="1">
    <citation type="submission" date="2015-08" db="EMBL/GenBank/DDBJ databases">
        <title>Next Generation Sequencing and Analysis of the Genome of Puccinia sorghi L Schw, the Causal Agent of Maize Common Rust.</title>
        <authorList>
            <person name="Rochi L."/>
            <person name="Burguener G."/>
            <person name="Darino M."/>
            <person name="Turjanski A."/>
            <person name="Kreff E."/>
            <person name="Dieguez M.J."/>
            <person name="Sacco F."/>
        </authorList>
    </citation>
    <scope>NUCLEOTIDE SEQUENCE [LARGE SCALE GENOMIC DNA]</scope>
    <source>
        <strain evidence="1 2">RO10H11247</strain>
    </source>
</reference>
<comment type="caution">
    <text evidence="1">The sequence shown here is derived from an EMBL/GenBank/DDBJ whole genome shotgun (WGS) entry which is preliminary data.</text>
</comment>
<dbReference type="AlphaFoldDB" id="A0A0L6V5X5"/>
<dbReference type="Proteomes" id="UP000037035">
    <property type="component" value="Unassembled WGS sequence"/>
</dbReference>
<dbReference type="VEuPathDB" id="FungiDB:VP01_2540g5"/>
<evidence type="ECO:0000313" key="1">
    <source>
        <dbReference type="EMBL" id="KNZ55927.1"/>
    </source>
</evidence>
<accession>A0A0L6V5X5</accession>
<dbReference type="EMBL" id="LAVV01007437">
    <property type="protein sequence ID" value="KNZ55927.1"/>
    <property type="molecule type" value="Genomic_DNA"/>
</dbReference>
<proteinExistence type="predicted"/>
<gene>
    <name evidence="1" type="ORF">VP01_2540g5</name>
</gene>
<name>A0A0L6V5X5_9BASI</name>
<keyword evidence="2" id="KW-1185">Reference proteome</keyword>